<proteinExistence type="predicted"/>
<dbReference type="InterPro" id="IPR036102">
    <property type="entry name" value="OsmC/Ohrsf"/>
</dbReference>
<gene>
    <name evidence="1" type="ORF">OXIME_000984</name>
</gene>
<dbReference type="AlphaFoldDB" id="A0AAX4NG60"/>
<reference evidence="1 2" key="1">
    <citation type="submission" date="2023-09" db="EMBL/GenBank/DDBJ databases">
        <authorList>
            <person name="Golyshina O.V."/>
            <person name="Lunev E.A."/>
            <person name="Bargiela R."/>
            <person name="Gaines M.C."/>
            <person name="Daum B."/>
            <person name="Bale N.J."/>
            <person name="Koenen M."/>
            <person name="Sinninghe Damst J.S."/>
            <person name="Yakimov M."/>
            <person name="Golyshin P.N."/>
        </authorList>
    </citation>
    <scope>NUCLEOTIDE SEQUENCE [LARGE SCALE GENOMIC DNA]</scope>
    <source>
        <strain evidence="1 2">M1</strain>
    </source>
</reference>
<dbReference type="Pfam" id="PF02566">
    <property type="entry name" value="OsmC"/>
    <property type="match status" value="1"/>
</dbReference>
<dbReference type="EMBL" id="CP133772">
    <property type="protein sequence ID" value="WYY00414.1"/>
    <property type="molecule type" value="Genomic_DNA"/>
</dbReference>
<evidence type="ECO:0000313" key="2">
    <source>
        <dbReference type="Proteomes" id="UP001451606"/>
    </source>
</evidence>
<organism evidence="1 2">
    <name type="scientific">Oxyplasma meridianum</name>
    <dbReference type="NCBI Taxonomy" id="3073602"/>
    <lineage>
        <taxon>Archaea</taxon>
        <taxon>Methanobacteriati</taxon>
        <taxon>Thermoplasmatota</taxon>
        <taxon>Thermoplasmata</taxon>
        <taxon>Thermoplasmatales</taxon>
        <taxon>Thermoplasmataceae</taxon>
        <taxon>Oxyplasma</taxon>
    </lineage>
</organism>
<dbReference type="GeneID" id="95967720"/>
<dbReference type="InterPro" id="IPR003718">
    <property type="entry name" value="OsmC/Ohr_fam"/>
</dbReference>
<name>A0AAX4NG60_9ARCH</name>
<accession>A0AAX4NG60</accession>
<dbReference type="KEGG" id="omr:OXIME_000984"/>
<evidence type="ECO:0000313" key="1">
    <source>
        <dbReference type="EMBL" id="WYY00414.1"/>
    </source>
</evidence>
<keyword evidence="2" id="KW-1185">Reference proteome</keyword>
<dbReference type="PANTHER" id="PTHR34352">
    <property type="entry name" value="PROTEIN YHFA"/>
    <property type="match status" value="1"/>
</dbReference>
<dbReference type="Gene3D" id="3.30.300.20">
    <property type="match status" value="1"/>
</dbReference>
<sequence length="149" mass="16812">MEVSFKLDATQGFQTTTLDKDSIYFKNSISGQEKHYSPTEMLLLAMGTCSSDDVVSILKKMRINPDSYNVTVYGERNDEHPKILKFVNITYDINGKVDPLKVKKAINLSLTKYCSVSIIVNRGGADLRYTLIVNGEKIEDRVKPELVDE</sequence>
<dbReference type="SUPFAM" id="SSF82784">
    <property type="entry name" value="OsmC-like"/>
    <property type="match status" value="1"/>
</dbReference>
<dbReference type="Proteomes" id="UP001451606">
    <property type="component" value="Chromosome"/>
</dbReference>
<dbReference type="RefSeq" id="WP_393970752.1">
    <property type="nucleotide sequence ID" value="NZ_CP133772.1"/>
</dbReference>
<dbReference type="PANTHER" id="PTHR34352:SF1">
    <property type="entry name" value="PROTEIN YHFA"/>
    <property type="match status" value="1"/>
</dbReference>
<dbReference type="InterPro" id="IPR015946">
    <property type="entry name" value="KH_dom-like_a/b"/>
</dbReference>
<protein>
    <submittedName>
        <fullName evidence="1">OsmC family protein</fullName>
    </submittedName>
</protein>